<evidence type="ECO:0000256" key="1">
    <source>
        <dbReference type="SAM" id="MobiDB-lite"/>
    </source>
</evidence>
<dbReference type="Proteomes" id="UP000265520">
    <property type="component" value="Unassembled WGS sequence"/>
</dbReference>
<protein>
    <submittedName>
        <fullName evidence="2">Uncharacterized protein</fullName>
    </submittedName>
</protein>
<keyword evidence="3" id="KW-1185">Reference proteome</keyword>
<dbReference type="EMBL" id="LXQA010264337">
    <property type="protein sequence ID" value="MCI39160.1"/>
    <property type="molecule type" value="Genomic_DNA"/>
</dbReference>
<sequence length="89" mass="10010">MMKNPLRYHFLSPAGGYKKTGFAYIFIRSRHVPAKPRRAPSPEAHPPGPAEDGASRHITHAARQKQIQNHFPASSILRLNQQISTLPFN</sequence>
<dbReference type="AlphaFoldDB" id="A0A392RTP5"/>
<organism evidence="2 3">
    <name type="scientific">Trifolium medium</name>
    <dbReference type="NCBI Taxonomy" id="97028"/>
    <lineage>
        <taxon>Eukaryota</taxon>
        <taxon>Viridiplantae</taxon>
        <taxon>Streptophyta</taxon>
        <taxon>Embryophyta</taxon>
        <taxon>Tracheophyta</taxon>
        <taxon>Spermatophyta</taxon>
        <taxon>Magnoliopsida</taxon>
        <taxon>eudicotyledons</taxon>
        <taxon>Gunneridae</taxon>
        <taxon>Pentapetalae</taxon>
        <taxon>rosids</taxon>
        <taxon>fabids</taxon>
        <taxon>Fabales</taxon>
        <taxon>Fabaceae</taxon>
        <taxon>Papilionoideae</taxon>
        <taxon>50 kb inversion clade</taxon>
        <taxon>NPAAA clade</taxon>
        <taxon>Hologalegina</taxon>
        <taxon>IRL clade</taxon>
        <taxon>Trifolieae</taxon>
        <taxon>Trifolium</taxon>
    </lineage>
</organism>
<evidence type="ECO:0000313" key="3">
    <source>
        <dbReference type="Proteomes" id="UP000265520"/>
    </source>
</evidence>
<proteinExistence type="predicted"/>
<accession>A0A392RTP5</accession>
<reference evidence="2 3" key="1">
    <citation type="journal article" date="2018" name="Front. Plant Sci.">
        <title>Red Clover (Trifolium pratense) and Zigzag Clover (T. medium) - A Picture of Genomic Similarities and Differences.</title>
        <authorList>
            <person name="Dluhosova J."/>
            <person name="Istvanek J."/>
            <person name="Nedelnik J."/>
            <person name="Repkova J."/>
        </authorList>
    </citation>
    <scope>NUCLEOTIDE SEQUENCE [LARGE SCALE GENOMIC DNA]</scope>
    <source>
        <strain evidence="3">cv. 10/8</strain>
        <tissue evidence="2">Leaf</tissue>
    </source>
</reference>
<feature type="region of interest" description="Disordered" evidence="1">
    <location>
        <begin position="33"/>
        <end position="58"/>
    </location>
</feature>
<name>A0A392RTP5_9FABA</name>
<evidence type="ECO:0000313" key="2">
    <source>
        <dbReference type="EMBL" id="MCI39160.1"/>
    </source>
</evidence>
<comment type="caution">
    <text evidence="2">The sequence shown here is derived from an EMBL/GenBank/DDBJ whole genome shotgun (WGS) entry which is preliminary data.</text>
</comment>